<comment type="caution">
    <text evidence="2">The sequence shown here is derived from an EMBL/GenBank/DDBJ whole genome shotgun (WGS) entry which is preliminary data.</text>
</comment>
<dbReference type="InterPro" id="IPR029063">
    <property type="entry name" value="SAM-dependent_MTases_sf"/>
</dbReference>
<organism evidence="2 3">
    <name type="scientific">Spiribacter salinus</name>
    <dbReference type="NCBI Taxonomy" id="1335746"/>
    <lineage>
        <taxon>Bacteria</taxon>
        <taxon>Pseudomonadati</taxon>
        <taxon>Pseudomonadota</taxon>
        <taxon>Gammaproteobacteria</taxon>
        <taxon>Chromatiales</taxon>
        <taxon>Ectothiorhodospiraceae</taxon>
        <taxon>Spiribacter</taxon>
    </lineage>
</organism>
<feature type="domain" description="HNH nuclease" evidence="1">
    <location>
        <begin position="446"/>
        <end position="486"/>
    </location>
</feature>
<dbReference type="EMBL" id="VIFK01000157">
    <property type="protein sequence ID" value="TQE98673.1"/>
    <property type="molecule type" value="Genomic_DNA"/>
</dbReference>
<gene>
    <name evidence="2" type="ORF">FKY71_12610</name>
</gene>
<name>A0A540VR83_9GAMM</name>
<dbReference type="SUPFAM" id="SSF53335">
    <property type="entry name" value="S-adenosyl-L-methionine-dependent methyltransferases"/>
    <property type="match status" value="1"/>
</dbReference>
<accession>A0A540VR83</accession>
<evidence type="ECO:0000313" key="2">
    <source>
        <dbReference type="EMBL" id="TQE98673.1"/>
    </source>
</evidence>
<dbReference type="Gene3D" id="1.10.30.50">
    <property type="match status" value="1"/>
</dbReference>
<evidence type="ECO:0000313" key="3">
    <source>
        <dbReference type="Proteomes" id="UP000315400"/>
    </source>
</evidence>
<dbReference type="InterPro" id="IPR003615">
    <property type="entry name" value="HNH_nuc"/>
</dbReference>
<sequence>MSFLPYEEQASRYFSQYQSVVFEDVHADWLDLLPEQSGMALDVGAGSGRDARALAERGWQVCAVEPAANLRALGREVTAGCDVTWLDDTLPALEKVRSLGTAYQLILVSAVWMHLRPDEQSRALRVLASLLAPGGLLVITYRVGESGDDRVFHPVNASQLDAWAQDYALIPLRGNRSEDRLGRGVQWQLHAYRLPDDGTGALPVLRHVIVNDSKASTYKLALLRTLARLADSAPGVVLSRDEGWVTLPLGAVGLYWIKLYHPLILRHQLRQTPGNRGLGFVTRDFQALANVSPADLRIGSPFLDPVQGATVLRAIRDAGRTILKMPTTYTTWPGSDRQIFEGGLGGKRIRSGPVRLDLETLSELGTFRVPVSIWDSLSRYACWLEPAINQEWIALMKDFDASRSLAELHGAIAWQESARDTTVVRSLVQRRLGEGVLPCTWTDRPLRERHTAIDHCFPWARWNNNDLWNLLPTTDKANAAKSDRLPAAGLMQEARDRVLDWWEHVLAHDTLEQRFRVEASVALPLVEEGSSVEEIFEGALHQRQRLKANQQLPEWAGLNTRMD</sequence>
<reference evidence="2 3" key="1">
    <citation type="submission" date="2019-06" db="EMBL/GenBank/DDBJ databases">
        <title>Metagenome assembled Genome of Spiribacter salinus SL48-SHIP from the microbial mat of Salt Lake 48 (Novosibirsk region, Russia).</title>
        <authorList>
            <person name="Shipova A."/>
            <person name="Rozanov A.S."/>
            <person name="Bryanskaya A.V."/>
            <person name="Peltek S.E."/>
        </authorList>
    </citation>
    <scope>NUCLEOTIDE SEQUENCE [LARGE SCALE GENOMIC DNA]</scope>
    <source>
        <strain evidence="2">SL48-SHIP-2</strain>
    </source>
</reference>
<keyword evidence="2" id="KW-0489">Methyltransferase</keyword>
<dbReference type="Pfam" id="PF13395">
    <property type="entry name" value="HNH_4"/>
    <property type="match status" value="1"/>
</dbReference>
<keyword evidence="2" id="KW-0808">Transferase</keyword>
<dbReference type="CDD" id="cd02440">
    <property type="entry name" value="AdoMet_MTases"/>
    <property type="match status" value="1"/>
</dbReference>
<protein>
    <submittedName>
        <fullName evidence="2">Methyltransferase domain-containing protein</fullName>
    </submittedName>
</protein>
<dbReference type="GO" id="GO:0032259">
    <property type="term" value="P:methylation"/>
    <property type="evidence" value="ECO:0007669"/>
    <property type="project" value="UniProtKB-KW"/>
</dbReference>
<dbReference type="GO" id="GO:0008168">
    <property type="term" value="F:methyltransferase activity"/>
    <property type="evidence" value="ECO:0007669"/>
    <property type="project" value="UniProtKB-KW"/>
</dbReference>
<dbReference type="Proteomes" id="UP000315400">
    <property type="component" value="Unassembled WGS sequence"/>
</dbReference>
<dbReference type="AlphaFoldDB" id="A0A540VR83"/>
<evidence type="ECO:0000259" key="1">
    <source>
        <dbReference type="Pfam" id="PF13395"/>
    </source>
</evidence>
<proteinExistence type="predicted"/>
<dbReference type="Pfam" id="PF13489">
    <property type="entry name" value="Methyltransf_23"/>
    <property type="match status" value="1"/>
</dbReference>
<dbReference type="Gene3D" id="3.40.50.150">
    <property type="entry name" value="Vaccinia Virus protein VP39"/>
    <property type="match status" value="1"/>
</dbReference>